<gene>
    <name evidence="2" type="ORF">DFR85_00190</name>
</gene>
<keyword evidence="1" id="KW-0812">Transmembrane</keyword>
<dbReference type="Proteomes" id="UP000248044">
    <property type="component" value="Chromosome"/>
</dbReference>
<keyword evidence="3" id="KW-1185">Reference proteome</keyword>
<evidence type="ECO:0000313" key="2">
    <source>
        <dbReference type="EMBL" id="AWR93264.1"/>
    </source>
</evidence>
<dbReference type="AlphaFoldDB" id="A0A2U9IB90"/>
<accession>A0A2U9IB90</accession>
<protein>
    <submittedName>
        <fullName evidence="2">Uncharacterized protein</fullName>
    </submittedName>
</protein>
<feature type="transmembrane region" description="Helical" evidence="1">
    <location>
        <begin position="12"/>
        <end position="31"/>
    </location>
</feature>
<name>A0A2U9IB90_9CREN</name>
<reference evidence="2 3" key="1">
    <citation type="submission" date="2018-05" db="EMBL/GenBank/DDBJ databases">
        <title>Complete Genome Sequences of Extremely Thermoacidophilic, Metal-Mobilizing Type-Strain Members of the Archaeal Family Sulfolobaceae: Acidianus brierleyi DSM-1651T, Acidianus sulfidivorans DSM-18786T, Metallosphaera hakonensis DSM-7519T, and Metallosphaera prunae DSM-10039T.</title>
        <authorList>
            <person name="Counts J.A."/>
            <person name="Kelly R.M."/>
        </authorList>
    </citation>
    <scope>NUCLEOTIDE SEQUENCE [LARGE SCALE GENOMIC DNA]</scope>
    <source>
        <strain evidence="2 3">DSM 1651</strain>
    </source>
</reference>
<evidence type="ECO:0000313" key="3">
    <source>
        <dbReference type="Proteomes" id="UP000248044"/>
    </source>
</evidence>
<organism evidence="2 3">
    <name type="scientific">Acidianus brierleyi</name>
    <dbReference type="NCBI Taxonomy" id="41673"/>
    <lineage>
        <taxon>Archaea</taxon>
        <taxon>Thermoproteota</taxon>
        <taxon>Thermoprotei</taxon>
        <taxon>Sulfolobales</taxon>
        <taxon>Sulfolobaceae</taxon>
        <taxon>Acidianus</taxon>
    </lineage>
</organism>
<keyword evidence="1" id="KW-1133">Transmembrane helix</keyword>
<evidence type="ECO:0000256" key="1">
    <source>
        <dbReference type="SAM" id="Phobius"/>
    </source>
</evidence>
<dbReference type="KEGG" id="abri:DFR85_15860"/>
<sequence>MISMSLKYAEYYGISKSLIAIVIYLSYWLYFRPPIDILILMFTIIGLCIIQIVDLSLFAKIQKEMFG</sequence>
<dbReference type="EMBL" id="CP029289">
    <property type="protein sequence ID" value="AWR93264.1"/>
    <property type="molecule type" value="Genomic_DNA"/>
</dbReference>
<feature type="transmembrane region" description="Helical" evidence="1">
    <location>
        <begin position="37"/>
        <end position="59"/>
    </location>
</feature>
<keyword evidence="1" id="KW-0472">Membrane</keyword>
<proteinExistence type="predicted"/>